<protein>
    <recommendedName>
        <fullName evidence="7">GH26 domain-containing protein</fullName>
    </recommendedName>
</protein>
<dbReference type="GO" id="GO:0016985">
    <property type="term" value="F:mannan endo-1,4-beta-mannosidase activity"/>
    <property type="evidence" value="ECO:0007669"/>
    <property type="project" value="InterPro"/>
</dbReference>
<dbReference type="Proteomes" id="UP001152607">
    <property type="component" value="Unassembled WGS sequence"/>
</dbReference>
<evidence type="ECO:0000313" key="9">
    <source>
        <dbReference type="Proteomes" id="UP001152607"/>
    </source>
</evidence>
<dbReference type="InterPro" id="IPR000805">
    <property type="entry name" value="Glyco_hydro_26"/>
</dbReference>
<evidence type="ECO:0000256" key="3">
    <source>
        <dbReference type="ARBA" id="ARBA00023295"/>
    </source>
</evidence>
<evidence type="ECO:0000256" key="5">
    <source>
        <dbReference type="SAM" id="MobiDB-lite"/>
    </source>
</evidence>
<evidence type="ECO:0000256" key="2">
    <source>
        <dbReference type="ARBA" id="ARBA00022801"/>
    </source>
</evidence>
<keyword evidence="2 4" id="KW-0378">Hydrolase</keyword>
<dbReference type="OrthoDB" id="428177at2759"/>
<feature type="compositionally biased region" description="Basic and acidic residues" evidence="5">
    <location>
        <begin position="345"/>
        <end position="356"/>
    </location>
</feature>
<keyword evidence="3 4" id="KW-0326">Glycosidase</keyword>
<comment type="caution">
    <text evidence="8">The sequence shown here is derived from an EMBL/GenBank/DDBJ whole genome shotgun (WGS) entry which is preliminary data.</text>
</comment>
<evidence type="ECO:0000259" key="7">
    <source>
        <dbReference type="PROSITE" id="PS51764"/>
    </source>
</evidence>
<feature type="active site" description="Proton donor" evidence="4">
    <location>
        <position position="158"/>
    </location>
</feature>
<keyword evidence="9" id="KW-1185">Reference proteome</keyword>
<dbReference type="SUPFAM" id="SSF51445">
    <property type="entry name" value="(Trans)glycosidases"/>
    <property type="match status" value="1"/>
</dbReference>
<feature type="region of interest" description="Disordered" evidence="5">
    <location>
        <begin position="329"/>
        <end position="356"/>
    </location>
</feature>
<dbReference type="EMBL" id="CAOQHR010000003">
    <property type="protein sequence ID" value="CAI6331956.1"/>
    <property type="molecule type" value="Genomic_DNA"/>
</dbReference>
<feature type="chain" id="PRO_5040760076" description="GH26 domain-containing protein" evidence="6">
    <location>
        <begin position="21"/>
        <end position="356"/>
    </location>
</feature>
<evidence type="ECO:0000313" key="8">
    <source>
        <dbReference type="EMBL" id="CAI6331956.1"/>
    </source>
</evidence>
<accession>A0A9W4UBZ9</accession>
<dbReference type="Pfam" id="PF02156">
    <property type="entry name" value="Glyco_hydro_26"/>
    <property type="match status" value="1"/>
</dbReference>
<keyword evidence="6" id="KW-0732">Signal</keyword>
<dbReference type="InterPro" id="IPR017853">
    <property type="entry name" value="GH"/>
</dbReference>
<dbReference type="Gene3D" id="3.20.20.80">
    <property type="entry name" value="Glycosidases"/>
    <property type="match status" value="1"/>
</dbReference>
<dbReference type="AlphaFoldDB" id="A0A9W4UBZ9"/>
<reference evidence="8" key="1">
    <citation type="submission" date="2023-01" db="EMBL/GenBank/DDBJ databases">
        <authorList>
            <person name="Van Ghelder C."/>
            <person name="Rancurel C."/>
        </authorList>
    </citation>
    <scope>NUCLEOTIDE SEQUENCE</scope>
    <source>
        <strain evidence="8">CNCM I-4278</strain>
    </source>
</reference>
<evidence type="ECO:0000256" key="6">
    <source>
        <dbReference type="SAM" id="SignalP"/>
    </source>
</evidence>
<dbReference type="PROSITE" id="PS51764">
    <property type="entry name" value="GH26"/>
    <property type="match status" value="1"/>
</dbReference>
<dbReference type="InterPro" id="IPR022790">
    <property type="entry name" value="GH26_dom"/>
</dbReference>
<evidence type="ECO:0000256" key="1">
    <source>
        <dbReference type="ARBA" id="ARBA00007754"/>
    </source>
</evidence>
<dbReference type="PANTHER" id="PTHR40079:SF6">
    <property type="entry name" value="GH26 DOMAIN-CONTAINING PROTEIN"/>
    <property type="match status" value="1"/>
</dbReference>
<feature type="active site" description="Nucleophile" evidence="4">
    <location>
        <position position="262"/>
    </location>
</feature>
<comment type="similarity">
    <text evidence="1 4">Belongs to the glycosyl hydrolase 26 family.</text>
</comment>
<sequence length="356" mass="38471">MKSSVQIVAVAGMAASLVSAASIPQISPNINVFKRAPSDLFIPANTLSTNCISIGFLPCEGEAPELCPRYTMSQINDKLGSKAGTYGWYAQITEKGFDGSQLLAVKEDVKKSGAVFVASVMPSINFDKVTVEVAKQVGAVMKKFTDEGVAVWLRFGHEMNYYATSGVYHGTPSAFQTAWKTIHTYACAPNPRVKCFWSPNRNDDVSQLAQYWPGKQYVDIVGIDAYPGSGEDVTSISLFDKMYGKFYNTYAKANSLPFVIGETGADDARKEAWLKTVTSSEVKKKYPDYVAMMWFEFKKRENGGVTDFRVVMKDDKLSQTKEILLAGGNQGCAAGGGGGNGTEVGKGEKTGGGKSS</sequence>
<proteinExistence type="inferred from homology"/>
<dbReference type="GO" id="GO:0006080">
    <property type="term" value="P:substituted mannan metabolic process"/>
    <property type="evidence" value="ECO:0007669"/>
    <property type="project" value="InterPro"/>
</dbReference>
<evidence type="ECO:0000256" key="4">
    <source>
        <dbReference type="PROSITE-ProRule" id="PRU01100"/>
    </source>
</evidence>
<feature type="compositionally biased region" description="Gly residues" evidence="5">
    <location>
        <begin position="329"/>
        <end position="344"/>
    </location>
</feature>
<name>A0A9W4UBZ9_9PLEO</name>
<gene>
    <name evidence="8" type="ORF">PDIGIT_LOCUS4985</name>
</gene>
<organism evidence="8 9">
    <name type="scientific">Periconia digitata</name>
    <dbReference type="NCBI Taxonomy" id="1303443"/>
    <lineage>
        <taxon>Eukaryota</taxon>
        <taxon>Fungi</taxon>
        <taxon>Dikarya</taxon>
        <taxon>Ascomycota</taxon>
        <taxon>Pezizomycotina</taxon>
        <taxon>Dothideomycetes</taxon>
        <taxon>Pleosporomycetidae</taxon>
        <taxon>Pleosporales</taxon>
        <taxon>Massarineae</taxon>
        <taxon>Periconiaceae</taxon>
        <taxon>Periconia</taxon>
    </lineage>
</organism>
<feature type="domain" description="GH26" evidence="7">
    <location>
        <begin position="1"/>
        <end position="321"/>
    </location>
</feature>
<dbReference type="PANTHER" id="PTHR40079">
    <property type="entry name" value="MANNAN ENDO-1,4-BETA-MANNOSIDASE E-RELATED"/>
    <property type="match status" value="1"/>
</dbReference>
<feature type="signal peptide" evidence="6">
    <location>
        <begin position="1"/>
        <end position="20"/>
    </location>
</feature>